<reference evidence="1 2" key="1">
    <citation type="submission" date="2024-01" db="EMBL/GenBank/DDBJ databases">
        <title>The genomes of 5 underutilized Papilionoideae crops provide insights into root nodulation and disease resistanc.</title>
        <authorList>
            <person name="Jiang F."/>
        </authorList>
    </citation>
    <scope>NUCLEOTIDE SEQUENCE [LARGE SCALE GENOMIC DNA]</scope>
    <source>
        <strain evidence="1">LVBAO_FW01</strain>
        <tissue evidence="1">Leaves</tissue>
    </source>
</reference>
<sequence>MHDFSINMMVCVISLPHLLPKSAKVVDLILSGPPWNHHLIDNIFHPEEAQKIKLIPLSWSHIEDKIWSMHGTSLFQQGYKGTLKANGELFAGSRLIYEHRCWLVKH</sequence>
<organism evidence="1 2">
    <name type="scientific">Canavalia gladiata</name>
    <name type="common">Sword bean</name>
    <name type="synonym">Dolichos gladiatus</name>
    <dbReference type="NCBI Taxonomy" id="3824"/>
    <lineage>
        <taxon>Eukaryota</taxon>
        <taxon>Viridiplantae</taxon>
        <taxon>Streptophyta</taxon>
        <taxon>Embryophyta</taxon>
        <taxon>Tracheophyta</taxon>
        <taxon>Spermatophyta</taxon>
        <taxon>Magnoliopsida</taxon>
        <taxon>eudicotyledons</taxon>
        <taxon>Gunneridae</taxon>
        <taxon>Pentapetalae</taxon>
        <taxon>rosids</taxon>
        <taxon>fabids</taxon>
        <taxon>Fabales</taxon>
        <taxon>Fabaceae</taxon>
        <taxon>Papilionoideae</taxon>
        <taxon>50 kb inversion clade</taxon>
        <taxon>NPAAA clade</taxon>
        <taxon>indigoferoid/millettioid clade</taxon>
        <taxon>Phaseoleae</taxon>
        <taxon>Canavalia</taxon>
    </lineage>
</organism>
<proteinExistence type="predicted"/>
<gene>
    <name evidence="1" type="ORF">VNO77_17223</name>
</gene>
<name>A0AAN9QIK2_CANGL</name>
<accession>A0AAN9QIK2</accession>
<protein>
    <submittedName>
        <fullName evidence="1">Uncharacterized protein</fullName>
    </submittedName>
</protein>
<dbReference type="AlphaFoldDB" id="A0AAN9QIK2"/>
<evidence type="ECO:0000313" key="2">
    <source>
        <dbReference type="Proteomes" id="UP001367508"/>
    </source>
</evidence>
<keyword evidence="2" id="KW-1185">Reference proteome</keyword>
<comment type="caution">
    <text evidence="1">The sequence shown here is derived from an EMBL/GenBank/DDBJ whole genome shotgun (WGS) entry which is preliminary data.</text>
</comment>
<evidence type="ECO:0000313" key="1">
    <source>
        <dbReference type="EMBL" id="KAK7336677.1"/>
    </source>
</evidence>
<dbReference type="Proteomes" id="UP001367508">
    <property type="component" value="Unassembled WGS sequence"/>
</dbReference>
<dbReference type="EMBL" id="JAYMYQ010000004">
    <property type="protein sequence ID" value="KAK7336677.1"/>
    <property type="molecule type" value="Genomic_DNA"/>
</dbReference>